<keyword evidence="7" id="KW-0539">Nucleus</keyword>
<keyword evidence="6" id="KW-0408">Iron</keyword>
<sequence length="277" mass="31541">MAPTEDAIDYRKLYLDEKRKARQRNRESIAKNNSPPSSPRDGRPTSKELPEWSGEFYTLKVPELNRLSDCVSSQNPGSIFYKESFLPFHFCNDLWQWLEKLPVAATTKNQKHGHWHNLHHSKRKVAVFDGSFPRPIQLITQALMEAGIFDESAPPNHILINHYTSSQGIMPHTDGPAYFSRTATLSLGDGQVLLHFEPRQKGAFSQRQLLLHGRGSLVVFEGDAYSQCMHSIRETNEEYETAEPTCCNVPAGTKAHRQERISLTVRHRFDLGLMNGD</sequence>
<dbReference type="InterPro" id="IPR037151">
    <property type="entry name" value="AlkB-like_sf"/>
</dbReference>
<reference evidence="10 11" key="1">
    <citation type="journal article" date="2015" name="Plant Cell">
        <title>Oil accumulation by the oleaginous diatom Fistulifera solaris as revealed by the genome and transcriptome.</title>
        <authorList>
            <person name="Tanaka T."/>
            <person name="Maeda Y."/>
            <person name="Veluchamy A."/>
            <person name="Tanaka M."/>
            <person name="Abida H."/>
            <person name="Marechal E."/>
            <person name="Bowler C."/>
            <person name="Muto M."/>
            <person name="Sunaga Y."/>
            <person name="Tanaka M."/>
            <person name="Yoshino T."/>
            <person name="Taniguchi T."/>
            <person name="Fukuda Y."/>
            <person name="Nemoto M."/>
            <person name="Matsumoto M."/>
            <person name="Wong P.S."/>
            <person name="Aburatani S."/>
            <person name="Fujibuchi W."/>
        </authorList>
    </citation>
    <scope>NUCLEOTIDE SEQUENCE [LARGE SCALE GENOMIC DNA]</scope>
    <source>
        <strain evidence="10 11">JPCC DA0580</strain>
    </source>
</reference>
<evidence type="ECO:0000256" key="2">
    <source>
        <dbReference type="ARBA" id="ARBA00007879"/>
    </source>
</evidence>
<feature type="domain" description="Fe2OG dioxygenase" evidence="9">
    <location>
        <begin position="154"/>
        <end position="269"/>
    </location>
</feature>
<evidence type="ECO:0000256" key="3">
    <source>
        <dbReference type="ARBA" id="ARBA00022723"/>
    </source>
</evidence>
<keyword evidence="3" id="KW-0479">Metal-binding</keyword>
<evidence type="ECO:0000256" key="8">
    <source>
        <dbReference type="SAM" id="MobiDB-lite"/>
    </source>
</evidence>
<name>A0A1Z5K4D6_FISSO</name>
<feature type="compositionally biased region" description="Basic and acidic residues" evidence="8">
    <location>
        <begin position="40"/>
        <end position="49"/>
    </location>
</feature>
<comment type="similarity">
    <text evidence="2">Belongs to the alkB family.</text>
</comment>
<dbReference type="PROSITE" id="PS51471">
    <property type="entry name" value="FE2OG_OXY"/>
    <property type="match status" value="1"/>
</dbReference>
<comment type="caution">
    <text evidence="10">The sequence shown here is derived from an EMBL/GenBank/DDBJ whole genome shotgun (WGS) entry which is preliminary data.</text>
</comment>
<dbReference type="Proteomes" id="UP000198406">
    <property type="component" value="Unassembled WGS sequence"/>
</dbReference>
<dbReference type="InterPro" id="IPR005123">
    <property type="entry name" value="Oxoglu/Fe-dep_dioxygenase_dom"/>
</dbReference>
<evidence type="ECO:0000256" key="5">
    <source>
        <dbReference type="ARBA" id="ARBA00023002"/>
    </source>
</evidence>
<dbReference type="InterPro" id="IPR032862">
    <property type="entry name" value="ALKBH6"/>
</dbReference>
<protein>
    <submittedName>
        <fullName evidence="10">Alkylated DNA repair protein alkB homolog 6</fullName>
    </submittedName>
</protein>
<dbReference type="GO" id="GO:0005634">
    <property type="term" value="C:nucleus"/>
    <property type="evidence" value="ECO:0007669"/>
    <property type="project" value="UniProtKB-SubCell"/>
</dbReference>
<dbReference type="AlphaFoldDB" id="A0A1Z5K4D6"/>
<comment type="subcellular location">
    <subcellularLocation>
        <location evidence="1">Nucleus</location>
    </subcellularLocation>
</comment>
<evidence type="ECO:0000313" key="11">
    <source>
        <dbReference type="Proteomes" id="UP000198406"/>
    </source>
</evidence>
<evidence type="ECO:0000259" key="9">
    <source>
        <dbReference type="PROSITE" id="PS51471"/>
    </source>
</evidence>
<feature type="compositionally biased region" description="Basic and acidic residues" evidence="8">
    <location>
        <begin position="18"/>
        <end position="29"/>
    </location>
</feature>
<proteinExistence type="inferred from homology"/>
<evidence type="ECO:0000313" key="10">
    <source>
        <dbReference type="EMBL" id="GAX21093.1"/>
    </source>
</evidence>
<evidence type="ECO:0000256" key="6">
    <source>
        <dbReference type="ARBA" id="ARBA00023004"/>
    </source>
</evidence>
<accession>A0A1Z5K4D6</accession>
<dbReference type="Gene3D" id="2.60.120.590">
    <property type="entry name" value="Alpha-ketoglutarate-dependent dioxygenase AlkB-like"/>
    <property type="match status" value="1"/>
</dbReference>
<keyword evidence="11" id="KW-1185">Reference proteome</keyword>
<feature type="region of interest" description="Disordered" evidence="8">
    <location>
        <begin position="18"/>
        <end position="49"/>
    </location>
</feature>
<evidence type="ECO:0000256" key="1">
    <source>
        <dbReference type="ARBA" id="ARBA00004123"/>
    </source>
</evidence>
<dbReference type="GO" id="GO:0046872">
    <property type="term" value="F:metal ion binding"/>
    <property type="evidence" value="ECO:0007669"/>
    <property type="project" value="UniProtKB-KW"/>
</dbReference>
<organism evidence="10 11">
    <name type="scientific">Fistulifera solaris</name>
    <name type="common">Oleaginous diatom</name>
    <dbReference type="NCBI Taxonomy" id="1519565"/>
    <lineage>
        <taxon>Eukaryota</taxon>
        <taxon>Sar</taxon>
        <taxon>Stramenopiles</taxon>
        <taxon>Ochrophyta</taxon>
        <taxon>Bacillariophyta</taxon>
        <taxon>Bacillariophyceae</taxon>
        <taxon>Bacillariophycidae</taxon>
        <taxon>Naviculales</taxon>
        <taxon>Naviculaceae</taxon>
        <taxon>Fistulifera</taxon>
    </lineage>
</organism>
<evidence type="ECO:0000256" key="4">
    <source>
        <dbReference type="ARBA" id="ARBA00022964"/>
    </source>
</evidence>
<dbReference type="InterPro" id="IPR027450">
    <property type="entry name" value="AlkB-like"/>
</dbReference>
<dbReference type="EMBL" id="BDSP01000153">
    <property type="protein sequence ID" value="GAX21093.1"/>
    <property type="molecule type" value="Genomic_DNA"/>
</dbReference>
<dbReference type="PANTHER" id="PTHR46030:SF1">
    <property type="entry name" value="ALPHA-KETOGLUTARATE-DEPENDENT DIOXYGENASE ALKB HOMOLOG 6"/>
    <property type="match status" value="1"/>
</dbReference>
<evidence type="ECO:0000256" key="7">
    <source>
        <dbReference type="ARBA" id="ARBA00023242"/>
    </source>
</evidence>
<dbReference type="PANTHER" id="PTHR46030">
    <property type="entry name" value="ALPHA-KETOGLUTARATE-DEPENDENT DIOXYGENASE ALKB HOMOLOG 6"/>
    <property type="match status" value="1"/>
</dbReference>
<keyword evidence="5" id="KW-0560">Oxidoreductase</keyword>
<dbReference type="InParanoid" id="A0A1Z5K4D6"/>
<dbReference type="GO" id="GO:0051213">
    <property type="term" value="F:dioxygenase activity"/>
    <property type="evidence" value="ECO:0007669"/>
    <property type="project" value="UniProtKB-KW"/>
</dbReference>
<dbReference type="OrthoDB" id="412814at2759"/>
<keyword evidence="4" id="KW-0223">Dioxygenase</keyword>
<dbReference type="SUPFAM" id="SSF51197">
    <property type="entry name" value="Clavaminate synthase-like"/>
    <property type="match status" value="1"/>
</dbReference>
<gene>
    <name evidence="10" type="ORF">FisN_1Lh233</name>
</gene>
<dbReference type="Pfam" id="PF13532">
    <property type="entry name" value="2OG-FeII_Oxy_2"/>
    <property type="match status" value="1"/>
</dbReference>